<evidence type="ECO:0000256" key="1">
    <source>
        <dbReference type="SAM" id="MobiDB-lite"/>
    </source>
</evidence>
<feature type="compositionally biased region" description="Polar residues" evidence="1">
    <location>
        <begin position="109"/>
        <end position="131"/>
    </location>
</feature>
<reference evidence="2" key="1">
    <citation type="submission" date="2023-02" db="EMBL/GenBank/DDBJ databases">
        <title>Genome of toxic invasive species Heracleum sosnowskyi carries increased number of genes despite the absence of recent whole-genome duplications.</title>
        <authorList>
            <person name="Schelkunov M."/>
            <person name="Shtratnikova V."/>
            <person name="Makarenko M."/>
            <person name="Klepikova A."/>
            <person name="Omelchenko D."/>
            <person name="Novikova G."/>
            <person name="Obukhova E."/>
            <person name="Bogdanov V."/>
            <person name="Penin A."/>
            <person name="Logacheva M."/>
        </authorList>
    </citation>
    <scope>NUCLEOTIDE SEQUENCE</scope>
    <source>
        <strain evidence="2">Hsosn_3</strain>
        <tissue evidence="2">Leaf</tissue>
    </source>
</reference>
<evidence type="ECO:0000313" key="2">
    <source>
        <dbReference type="EMBL" id="KAK1401995.1"/>
    </source>
</evidence>
<feature type="compositionally biased region" description="Polar residues" evidence="1">
    <location>
        <begin position="45"/>
        <end position="74"/>
    </location>
</feature>
<dbReference type="EMBL" id="JAUIZM010000001">
    <property type="protein sequence ID" value="KAK1401995.1"/>
    <property type="molecule type" value="Genomic_DNA"/>
</dbReference>
<accession>A0AAD8JGF4</accession>
<protein>
    <submittedName>
        <fullName evidence="2">Uncharacterized protein</fullName>
    </submittedName>
</protein>
<dbReference type="AlphaFoldDB" id="A0AAD8JGF4"/>
<sequence>MFLHKVNSGQGSYRPSDLTDIVINHHHKHHIVLCIVLSIINGQPSHLESRPQQHQPASQVSPHNNGQYQQSPRAESQAQSPRNNSNNSQRFSQYQNESPAPPLPEASVNGYNEKQSGRTVTSSYIQQTSHAQPAYGRKRAVVCGVSYLGQKSSLEASISDARSVKDFLVKNMRFPDASILLLTEDEVDPGYQRGVSFIFLPLKLQ</sequence>
<reference evidence="2" key="2">
    <citation type="submission" date="2023-05" db="EMBL/GenBank/DDBJ databases">
        <authorList>
            <person name="Schelkunov M.I."/>
        </authorList>
    </citation>
    <scope>NUCLEOTIDE SEQUENCE</scope>
    <source>
        <strain evidence="2">Hsosn_3</strain>
        <tissue evidence="2">Leaf</tissue>
    </source>
</reference>
<organism evidence="2 3">
    <name type="scientific">Heracleum sosnowskyi</name>
    <dbReference type="NCBI Taxonomy" id="360622"/>
    <lineage>
        <taxon>Eukaryota</taxon>
        <taxon>Viridiplantae</taxon>
        <taxon>Streptophyta</taxon>
        <taxon>Embryophyta</taxon>
        <taxon>Tracheophyta</taxon>
        <taxon>Spermatophyta</taxon>
        <taxon>Magnoliopsida</taxon>
        <taxon>eudicotyledons</taxon>
        <taxon>Gunneridae</taxon>
        <taxon>Pentapetalae</taxon>
        <taxon>asterids</taxon>
        <taxon>campanulids</taxon>
        <taxon>Apiales</taxon>
        <taxon>Apiaceae</taxon>
        <taxon>Apioideae</taxon>
        <taxon>apioid superclade</taxon>
        <taxon>Tordylieae</taxon>
        <taxon>Tordyliinae</taxon>
        <taxon>Heracleum</taxon>
    </lineage>
</organism>
<evidence type="ECO:0000313" key="3">
    <source>
        <dbReference type="Proteomes" id="UP001237642"/>
    </source>
</evidence>
<gene>
    <name evidence="2" type="ORF">POM88_001600</name>
</gene>
<dbReference type="Proteomes" id="UP001237642">
    <property type="component" value="Unassembled WGS sequence"/>
</dbReference>
<comment type="caution">
    <text evidence="2">The sequence shown here is derived from an EMBL/GenBank/DDBJ whole genome shotgun (WGS) entry which is preliminary data.</text>
</comment>
<keyword evidence="3" id="KW-1185">Reference proteome</keyword>
<dbReference type="Gene3D" id="3.40.50.12660">
    <property type="match status" value="1"/>
</dbReference>
<feature type="region of interest" description="Disordered" evidence="1">
    <location>
        <begin position="45"/>
        <end position="131"/>
    </location>
</feature>
<proteinExistence type="predicted"/>
<feature type="compositionally biased region" description="Low complexity" evidence="1">
    <location>
        <begin position="76"/>
        <end position="96"/>
    </location>
</feature>
<name>A0AAD8JGF4_9APIA</name>